<evidence type="ECO:0000313" key="1">
    <source>
        <dbReference type="EMBL" id="MEL3959645.1"/>
    </source>
</evidence>
<proteinExistence type="predicted"/>
<protein>
    <submittedName>
        <fullName evidence="1">Uncharacterized protein</fullName>
    </submittedName>
</protein>
<gene>
    <name evidence="1" type="ORF">NST17_21050</name>
</gene>
<reference evidence="1 2" key="1">
    <citation type="submission" date="2024-03" db="EMBL/GenBank/DDBJ databases">
        <title>Bacilli Hybrid Assemblies.</title>
        <authorList>
            <person name="Kovac J."/>
        </authorList>
    </citation>
    <scope>NUCLEOTIDE SEQUENCE [LARGE SCALE GENOMIC DNA]</scope>
    <source>
        <strain evidence="1 2">FSL M8-0022</strain>
    </source>
</reference>
<name>A0ABU9K4G4_9BACI</name>
<dbReference type="EMBL" id="JBBYAK010000004">
    <property type="protein sequence ID" value="MEL3959645.1"/>
    <property type="molecule type" value="Genomic_DNA"/>
</dbReference>
<sequence length="52" mass="5991">MFNEDSVIVKVWFTVVLSGTYKYSQVPNLLNLREVVGQKLLEVGYDIENENV</sequence>
<organism evidence="1 2">
    <name type="scientific">Caldifermentibacillus hisashii</name>
    <dbReference type="NCBI Taxonomy" id="996558"/>
    <lineage>
        <taxon>Bacteria</taxon>
        <taxon>Bacillati</taxon>
        <taxon>Bacillota</taxon>
        <taxon>Bacilli</taxon>
        <taxon>Bacillales</taxon>
        <taxon>Bacillaceae</taxon>
        <taxon>Caldifermentibacillus</taxon>
    </lineage>
</organism>
<keyword evidence="2" id="KW-1185">Reference proteome</keyword>
<dbReference type="RefSeq" id="WP_342021225.1">
    <property type="nucleotide sequence ID" value="NZ_JBBYAK010000004.1"/>
</dbReference>
<evidence type="ECO:0000313" key="2">
    <source>
        <dbReference type="Proteomes" id="UP001459714"/>
    </source>
</evidence>
<dbReference type="Proteomes" id="UP001459714">
    <property type="component" value="Unassembled WGS sequence"/>
</dbReference>
<accession>A0ABU9K4G4</accession>
<comment type="caution">
    <text evidence="1">The sequence shown here is derived from an EMBL/GenBank/DDBJ whole genome shotgun (WGS) entry which is preliminary data.</text>
</comment>